<dbReference type="EMBL" id="RZTZ01000010">
    <property type="protein sequence ID" value="RVT59171.1"/>
    <property type="molecule type" value="Genomic_DNA"/>
</dbReference>
<evidence type="ECO:0000256" key="2">
    <source>
        <dbReference type="SAM" id="Phobius"/>
    </source>
</evidence>
<dbReference type="InterPro" id="IPR021309">
    <property type="entry name" value="YgaP-like_TM"/>
</dbReference>
<evidence type="ECO:0000256" key="1">
    <source>
        <dbReference type="SAM" id="MobiDB-lite"/>
    </source>
</evidence>
<evidence type="ECO:0000313" key="4">
    <source>
        <dbReference type="EMBL" id="RVT59171.1"/>
    </source>
</evidence>
<feature type="compositionally biased region" description="Basic and acidic residues" evidence="1">
    <location>
        <begin position="82"/>
        <end position="106"/>
    </location>
</feature>
<feature type="transmembrane region" description="Helical" evidence="2">
    <location>
        <begin position="7"/>
        <end position="27"/>
    </location>
</feature>
<gene>
    <name evidence="4" type="ORF">EM808_20545</name>
</gene>
<dbReference type="AlphaFoldDB" id="A0A3S2UDT9"/>
<comment type="caution">
    <text evidence="4">The sequence shown here is derived from an EMBL/GenBank/DDBJ whole genome shotgun (WGS) entry which is preliminary data.</text>
</comment>
<feature type="region of interest" description="Disordered" evidence="1">
    <location>
        <begin position="71"/>
        <end position="110"/>
    </location>
</feature>
<keyword evidence="2" id="KW-0472">Membrane</keyword>
<dbReference type="Proteomes" id="UP000288024">
    <property type="component" value="Unassembled WGS sequence"/>
</dbReference>
<name>A0A3S2UDT9_9BACI</name>
<feature type="transmembrane region" description="Helical" evidence="2">
    <location>
        <begin position="39"/>
        <end position="64"/>
    </location>
</feature>
<reference evidence="4 5" key="1">
    <citation type="submission" date="2019-01" db="EMBL/GenBank/DDBJ databases">
        <title>Bacillus sp. M5HDSG1-1, whole genome shotgun sequence.</title>
        <authorList>
            <person name="Tuo L."/>
        </authorList>
    </citation>
    <scope>NUCLEOTIDE SEQUENCE [LARGE SCALE GENOMIC DNA]</scope>
    <source>
        <strain evidence="4 5">M5HDSG1-1</strain>
    </source>
</reference>
<evidence type="ECO:0000259" key="3">
    <source>
        <dbReference type="Pfam" id="PF11127"/>
    </source>
</evidence>
<organism evidence="4 5">
    <name type="scientific">Niallia taxi</name>
    <dbReference type="NCBI Taxonomy" id="2499688"/>
    <lineage>
        <taxon>Bacteria</taxon>
        <taxon>Bacillati</taxon>
        <taxon>Bacillota</taxon>
        <taxon>Bacilli</taxon>
        <taxon>Bacillales</taxon>
        <taxon>Bacillaceae</taxon>
        <taxon>Niallia</taxon>
    </lineage>
</organism>
<sequence length="130" mass="14720">MNPKQNISLINAMIRITLGFMFLAWSTAKLVKRPNQQSYLWIALLAGMKIAEGIVRYCPIVALFDNKEQLMKKGSQHTSHTNSKDQKANEHKGHDETKSEHTEKASSADIQNIMSEFNPATIFSPDDMKK</sequence>
<keyword evidence="5" id="KW-1185">Reference proteome</keyword>
<evidence type="ECO:0000313" key="5">
    <source>
        <dbReference type="Proteomes" id="UP000288024"/>
    </source>
</evidence>
<keyword evidence="2" id="KW-0812">Transmembrane</keyword>
<keyword evidence="2" id="KW-1133">Transmembrane helix</keyword>
<accession>A0A3S2UDT9</accession>
<feature type="domain" description="Inner membrane protein YgaP-like transmembrane" evidence="3">
    <location>
        <begin position="4"/>
        <end position="66"/>
    </location>
</feature>
<dbReference type="Pfam" id="PF11127">
    <property type="entry name" value="YgaP-like_TM"/>
    <property type="match status" value="1"/>
</dbReference>
<dbReference type="RefSeq" id="WP_127740274.1">
    <property type="nucleotide sequence ID" value="NZ_RZTZ01000010.1"/>
</dbReference>
<protein>
    <submittedName>
        <fullName evidence="4">DUF2892 domain-containing protein</fullName>
    </submittedName>
</protein>
<proteinExistence type="predicted"/>